<feature type="compositionally biased region" description="Polar residues" evidence="4">
    <location>
        <begin position="448"/>
        <end position="461"/>
    </location>
</feature>
<dbReference type="GO" id="GO:0032790">
    <property type="term" value="P:ribosome disassembly"/>
    <property type="evidence" value="ECO:0007669"/>
    <property type="project" value="TreeGrafter"/>
</dbReference>
<feature type="compositionally biased region" description="Basic and acidic residues" evidence="4">
    <location>
        <begin position="299"/>
        <end position="314"/>
    </location>
</feature>
<evidence type="ECO:0000313" key="7">
    <source>
        <dbReference type="Proteomes" id="UP001187192"/>
    </source>
</evidence>
<name>A0AA88ADE6_FICCA</name>
<keyword evidence="7" id="KW-1185">Reference proteome</keyword>
<feature type="compositionally biased region" description="Basic and acidic residues" evidence="4">
    <location>
        <begin position="331"/>
        <end position="344"/>
    </location>
</feature>
<comment type="similarity">
    <text evidence="1">Belongs to the IF-3 family.</text>
</comment>
<organism evidence="6 7">
    <name type="scientific">Ficus carica</name>
    <name type="common">Common fig</name>
    <dbReference type="NCBI Taxonomy" id="3494"/>
    <lineage>
        <taxon>Eukaryota</taxon>
        <taxon>Viridiplantae</taxon>
        <taxon>Streptophyta</taxon>
        <taxon>Embryophyta</taxon>
        <taxon>Tracheophyta</taxon>
        <taxon>Spermatophyta</taxon>
        <taxon>Magnoliopsida</taxon>
        <taxon>eudicotyledons</taxon>
        <taxon>Gunneridae</taxon>
        <taxon>Pentapetalae</taxon>
        <taxon>rosids</taxon>
        <taxon>fabids</taxon>
        <taxon>Rosales</taxon>
        <taxon>Moraceae</taxon>
        <taxon>Ficeae</taxon>
        <taxon>Ficus</taxon>
    </lineage>
</organism>
<evidence type="ECO:0000256" key="1">
    <source>
        <dbReference type="ARBA" id="ARBA00005439"/>
    </source>
</evidence>
<feature type="compositionally biased region" description="Polar residues" evidence="4">
    <location>
        <begin position="345"/>
        <end position="354"/>
    </location>
</feature>
<dbReference type="PANTHER" id="PTHR10938">
    <property type="entry name" value="TRANSLATION INITIATION FACTOR IF-3"/>
    <property type="match status" value="1"/>
</dbReference>
<dbReference type="Pfam" id="PF05198">
    <property type="entry name" value="IF3_N"/>
    <property type="match status" value="1"/>
</dbReference>
<reference evidence="6" key="1">
    <citation type="submission" date="2023-07" db="EMBL/GenBank/DDBJ databases">
        <title>draft genome sequence of fig (Ficus carica).</title>
        <authorList>
            <person name="Takahashi T."/>
            <person name="Nishimura K."/>
        </authorList>
    </citation>
    <scope>NUCLEOTIDE SEQUENCE</scope>
</reference>
<evidence type="ECO:0000313" key="6">
    <source>
        <dbReference type="EMBL" id="GMN38211.1"/>
    </source>
</evidence>
<dbReference type="InterPro" id="IPR036788">
    <property type="entry name" value="T_IF-3_C_sf"/>
</dbReference>
<feature type="domain" description="Translation initiation factor 3 N-terminal" evidence="5">
    <location>
        <begin position="75"/>
        <end position="141"/>
    </location>
</feature>
<evidence type="ECO:0000259" key="5">
    <source>
        <dbReference type="Pfam" id="PF05198"/>
    </source>
</evidence>
<protein>
    <recommendedName>
        <fullName evidence="5">Translation initiation factor 3 N-terminal domain-containing protein</fullName>
    </recommendedName>
</protein>
<feature type="region of interest" description="Disordered" evidence="4">
    <location>
        <begin position="287"/>
        <end position="475"/>
    </location>
</feature>
<dbReference type="InterPro" id="IPR001288">
    <property type="entry name" value="Translation_initiation_fac_3"/>
</dbReference>
<evidence type="ECO:0000256" key="2">
    <source>
        <dbReference type="ARBA" id="ARBA00022540"/>
    </source>
</evidence>
<dbReference type="Gene3D" id="3.30.110.10">
    <property type="entry name" value="Translation initiation factor 3 (IF-3), C-terminal domain"/>
    <property type="match status" value="1"/>
</dbReference>
<dbReference type="PANTHER" id="PTHR10938:SF4">
    <property type="entry name" value="TRANSLATION INITIATION FACTOR IF3-1, MITOCHONDRIAL"/>
    <property type="match status" value="1"/>
</dbReference>
<accession>A0AA88ADE6</accession>
<sequence>MAFWCRIGKSKLKQFSHQFKAIPYASPSKACLAQNPHFVIHSKPTDFCYNARFFAAPVQYQKQNKEAREMSGPRLNEKITAEVVRLVMGDEHSIVSRREALARARQLNLDLVEVSGSANPPVCKIMDFNKEQFLKDAREKERGKSKESTLRQGTLKEVRFSGKTEQKDLLMKAFNVTRLMEDGYKVKCTAKGTENQDVLGTLSRICALDNGLQIEDIAVVESGPTIGKDSAFLIVRHRKFGLPKKGGGKIKDLADASSGVLKATSTTADAAEPGLETVEQNCLDEVHHASSSTSPYSDSDIHGSDRVETSDDTKKRYKKGGQRNMFAPNKGMDHRNVGIRDSTRSEPQFSNQGRQPPRDVNFSQRTRESDEAAVGSPTFRYNRPPPLNVAPRREPFSPGAPSTPRPSYGNFSAPAKQGVDAGVGEDREQNCYVVRRPVTRGDLDADQNLPSSRNDGSQPANDKSRQGGYGIFSRD</sequence>
<dbReference type="SUPFAM" id="SSF55200">
    <property type="entry name" value="Translation initiation factor IF3, C-terminal domain"/>
    <property type="match status" value="1"/>
</dbReference>
<dbReference type="AlphaFoldDB" id="A0AA88ADE6"/>
<dbReference type="InterPro" id="IPR036787">
    <property type="entry name" value="T_IF-3_N_sf"/>
</dbReference>
<evidence type="ECO:0000256" key="3">
    <source>
        <dbReference type="ARBA" id="ARBA00022917"/>
    </source>
</evidence>
<dbReference type="SUPFAM" id="SSF54364">
    <property type="entry name" value="Translation initiation factor IF3, N-terminal domain"/>
    <property type="match status" value="1"/>
</dbReference>
<dbReference type="EMBL" id="BTGU01000007">
    <property type="protein sequence ID" value="GMN38211.1"/>
    <property type="molecule type" value="Genomic_DNA"/>
</dbReference>
<dbReference type="NCBIfam" id="TIGR00168">
    <property type="entry name" value="infC"/>
    <property type="match status" value="1"/>
</dbReference>
<dbReference type="GO" id="GO:0043022">
    <property type="term" value="F:ribosome binding"/>
    <property type="evidence" value="ECO:0007669"/>
    <property type="project" value="TreeGrafter"/>
</dbReference>
<dbReference type="Proteomes" id="UP001187192">
    <property type="component" value="Unassembled WGS sequence"/>
</dbReference>
<keyword evidence="3" id="KW-0648">Protein biosynthesis</keyword>
<keyword evidence="2" id="KW-0396">Initiation factor</keyword>
<gene>
    <name evidence="6" type="ORF">TIFTF001_007447</name>
</gene>
<comment type="caution">
    <text evidence="6">The sequence shown here is derived from an EMBL/GenBank/DDBJ whole genome shotgun (WGS) entry which is preliminary data.</text>
</comment>
<dbReference type="GO" id="GO:0003743">
    <property type="term" value="F:translation initiation factor activity"/>
    <property type="evidence" value="ECO:0007669"/>
    <property type="project" value="UniProtKB-KW"/>
</dbReference>
<dbReference type="Gene3D" id="3.10.20.80">
    <property type="entry name" value="Translation initiation factor 3 (IF-3), N-terminal domain"/>
    <property type="match status" value="1"/>
</dbReference>
<proteinExistence type="inferred from homology"/>
<dbReference type="InterPro" id="IPR019814">
    <property type="entry name" value="Translation_initiation_fac_3_N"/>
</dbReference>
<evidence type="ECO:0000256" key="4">
    <source>
        <dbReference type="SAM" id="MobiDB-lite"/>
    </source>
</evidence>